<comment type="caution">
    <text evidence="2">The sequence shown here is derived from an EMBL/GenBank/DDBJ whole genome shotgun (WGS) entry which is preliminary data.</text>
</comment>
<dbReference type="InterPro" id="IPR006553">
    <property type="entry name" value="Leu-rich_rpt_Cys-con_subtyp"/>
</dbReference>
<feature type="non-terminal residue" evidence="2">
    <location>
        <position position="579"/>
    </location>
</feature>
<sequence length="579" mass="64641">MMKRGKKAKAELKKVRAAYMAPKVSNNAALLEPPPEVDEILKEQLPNTLDLRQYSALATDQVLVEIAITLMQRKTPITRLRISGCDNFSAVGMRSLVHAIGPYLTALDYSASIVKKDILKVLVTRLEDLRELDFSSCPTLAGDVLRDFVPCCNRTLEKCNLANCALINDEALCWLAGTLGVQGGLTQCGKLSSLNLSNSSLVGDRGMAALGTGCCAMQFLNLEGLFNITDGGIEQLVAGCTLLRVLHLKRCAQVTDRGLAAIGARCHKLRSINLCGCARITVTGMTYLVLGAPLLQAIDVQGCNLLTEETLCLVATNLPSLQLLNVNGCQQITENGLRTLAEFLPFVKQATQFRGLEPRTDAMDLKFAAHQKTIAQSAALRLQACFRGHLGRREAANWRRVKVEVPAANRLKRWFNMTTLLREINRRADHASLRRRSATTIQALVRGFLVRARVYRAADDAFRLKVGTIAATKIQTKYRGHFVRHRATMVNQALHRMHARFGEARRVRCAIRVQRAYRARLSRSRLLEVIYVNSVRRKQCHEAAIKLQRLFRSRAARSATAALRRALEEHKKWKQRREQ</sequence>
<evidence type="ECO:0000313" key="2">
    <source>
        <dbReference type="EMBL" id="KAF0718038.1"/>
    </source>
</evidence>
<accession>A0A6A4ZPS8</accession>
<dbReference type="OrthoDB" id="2153609at2759"/>
<dbReference type="InterPro" id="IPR032675">
    <property type="entry name" value="LRR_dom_sf"/>
</dbReference>
<gene>
    <name evidence="2" type="ORF">As57867_001952</name>
</gene>
<dbReference type="PANTHER" id="PTHR13318">
    <property type="entry name" value="PARTNER OF PAIRED, ISOFORM B-RELATED"/>
    <property type="match status" value="1"/>
</dbReference>
<dbReference type="Gene3D" id="3.80.10.10">
    <property type="entry name" value="Ribonuclease Inhibitor"/>
    <property type="match status" value="2"/>
</dbReference>
<reference evidence="2" key="1">
    <citation type="submission" date="2019-06" db="EMBL/GenBank/DDBJ databases">
        <title>Genomics analysis of Aphanomyces spp. identifies a new class of oomycete effector associated with host adaptation.</title>
        <authorList>
            <person name="Gaulin E."/>
        </authorList>
    </citation>
    <scope>NUCLEOTIDE SEQUENCE</scope>
    <source>
        <strain evidence="2">CBS 578.67</strain>
    </source>
</reference>
<dbReference type="SMART" id="SM00367">
    <property type="entry name" value="LRR_CC"/>
    <property type="match status" value="7"/>
</dbReference>
<dbReference type="SMART" id="SM00015">
    <property type="entry name" value="IQ"/>
    <property type="match status" value="5"/>
</dbReference>
<name>A0A6A4ZPS8_9STRA</name>
<dbReference type="AlphaFoldDB" id="A0A6A4ZPS8"/>
<dbReference type="EMBL" id="VJMH01000186">
    <property type="protein sequence ID" value="KAF0718038.1"/>
    <property type="molecule type" value="Genomic_DNA"/>
</dbReference>
<evidence type="ECO:0000259" key="1">
    <source>
        <dbReference type="Pfam" id="PF25372"/>
    </source>
</evidence>
<dbReference type="InterPro" id="IPR000048">
    <property type="entry name" value="IQ_motif_EF-hand-BS"/>
</dbReference>
<dbReference type="Pfam" id="PF25372">
    <property type="entry name" value="DUF7885"/>
    <property type="match status" value="1"/>
</dbReference>
<dbReference type="SUPFAM" id="SSF52047">
    <property type="entry name" value="RNI-like"/>
    <property type="match status" value="1"/>
</dbReference>
<dbReference type="InterPro" id="IPR057207">
    <property type="entry name" value="FBXL15_LRR"/>
</dbReference>
<organism evidence="2">
    <name type="scientific">Aphanomyces stellatus</name>
    <dbReference type="NCBI Taxonomy" id="120398"/>
    <lineage>
        <taxon>Eukaryota</taxon>
        <taxon>Sar</taxon>
        <taxon>Stramenopiles</taxon>
        <taxon>Oomycota</taxon>
        <taxon>Saprolegniomycetes</taxon>
        <taxon>Saprolegniales</taxon>
        <taxon>Verrucalvaceae</taxon>
        <taxon>Aphanomyces</taxon>
    </lineage>
</organism>
<dbReference type="PROSITE" id="PS50096">
    <property type="entry name" value="IQ"/>
    <property type="match status" value="4"/>
</dbReference>
<dbReference type="PANTHER" id="PTHR13318:SF105">
    <property type="entry name" value="F-BOX_LRR-REPEAT PROTEIN 3"/>
    <property type="match status" value="1"/>
</dbReference>
<dbReference type="Pfam" id="PF00612">
    <property type="entry name" value="IQ"/>
    <property type="match status" value="4"/>
</dbReference>
<dbReference type="GO" id="GO:0031146">
    <property type="term" value="P:SCF-dependent proteasomal ubiquitin-dependent protein catabolic process"/>
    <property type="evidence" value="ECO:0007669"/>
    <property type="project" value="TreeGrafter"/>
</dbReference>
<proteinExistence type="predicted"/>
<protein>
    <recommendedName>
        <fullName evidence="1">F-box/LRR-repeat protein 15-like leucin rich repeat domain-containing protein</fullName>
    </recommendedName>
</protein>
<dbReference type="Gene3D" id="1.20.5.190">
    <property type="match status" value="1"/>
</dbReference>
<dbReference type="GO" id="GO:0019005">
    <property type="term" value="C:SCF ubiquitin ligase complex"/>
    <property type="evidence" value="ECO:0007669"/>
    <property type="project" value="TreeGrafter"/>
</dbReference>
<feature type="domain" description="F-box/LRR-repeat protein 15-like leucin rich repeat" evidence="1">
    <location>
        <begin position="228"/>
        <end position="342"/>
    </location>
</feature>